<keyword evidence="6" id="KW-0135">Cellulose biosynthesis</keyword>
<comment type="function">
    <text evidence="1">Required for maximal bacterial cellulose synthesis.</text>
</comment>
<dbReference type="Pfam" id="PF13174">
    <property type="entry name" value="TPR_6"/>
    <property type="match status" value="2"/>
</dbReference>
<dbReference type="SMART" id="SM00028">
    <property type="entry name" value="TPR"/>
    <property type="match status" value="5"/>
</dbReference>
<dbReference type="GO" id="GO:0006011">
    <property type="term" value="P:UDP-alpha-D-glucose metabolic process"/>
    <property type="evidence" value="ECO:0007669"/>
    <property type="project" value="InterPro"/>
</dbReference>
<dbReference type="Proteomes" id="UP000188243">
    <property type="component" value="Chromosome"/>
</dbReference>
<evidence type="ECO:0000256" key="1">
    <source>
        <dbReference type="ARBA" id="ARBA00003476"/>
    </source>
</evidence>
<reference evidence="10 11" key="1">
    <citation type="submission" date="2017-02" db="EMBL/GenBank/DDBJ databases">
        <title>Complete genome sequence of the cold-active Pseudoalteromonas aliena strain EH1 isolated from Arctic seawater.</title>
        <authorList>
            <person name="Kim E."/>
            <person name="Heo E."/>
            <person name="Kim H."/>
            <person name="Kim D."/>
        </authorList>
    </citation>
    <scope>NUCLEOTIDE SEQUENCE [LARGE SCALE GENOMIC DNA]</scope>
    <source>
        <strain evidence="10 11">EH1</strain>
    </source>
</reference>
<dbReference type="PROSITE" id="PS50005">
    <property type="entry name" value="TPR"/>
    <property type="match status" value="2"/>
</dbReference>
<dbReference type="InterPro" id="IPR019734">
    <property type="entry name" value="TPR_rpt"/>
</dbReference>
<dbReference type="InterPro" id="IPR008410">
    <property type="entry name" value="BCSC_C"/>
</dbReference>
<evidence type="ECO:0000313" key="11">
    <source>
        <dbReference type="Proteomes" id="UP000188243"/>
    </source>
</evidence>
<dbReference type="InterPro" id="IPR011990">
    <property type="entry name" value="TPR-like_helical_dom_sf"/>
</dbReference>
<dbReference type="Pfam" id="PF05420">
    <property type="entry name" value="BCSC_C"/>
    <property type="match status" value="1"/>
</dbReference>
<feature type="signal peptide" evidence="8">
    <location>
        <begin position="1"/>
        <end position="19"/>
    </location>
</feature>
<sequence length="1272" mass="144523">MPLRFVLVFTLALSFGVGAKTVNDIDTQSVDWLLSQISIGEAQQNKKLIESSLQKLVAIAPTRIETQCALVHYDFANGASDKANLLLSKIDNNLIKHAPCIEKLRVMSRIQGKDKPAIQEAKLLARAGRYEQARQIYNKIFNNVYPTLNYELEHLSWYAQDASQWQNVTRGYNKLLKSYSNIGQVEIAYARHLLRRDPSDKKAISILGKYGSTSSFSNEVEEIWLGSLANMPINSATDRQFQYYFTLYPFSSKGELQYQDFKKSLKARQTLLADPAYQLWVKGDTLLEKNNLKAAEPLLLKAVNGRPQDGAIMRSLGILYLRLGDNKKSYKYFTQAQKYTADFAQRETLKDLAKTAQFWLYIRQAKDAINNNQFKVAKLKLDLANTLEQDPNAVLYNSGLLQFAQGQYSQAALTYKIVLKNDPLNTGALSGLLEIAELEQNELALSSFYNSLTHTQKELIKQPYSQYLSSQLRNEASKFVQLGNLELAEKTLENAISLAPDQPWLYYDLAFIYQQKGLTNEARTLFNNVLWQFPLNPQLRYSHALFLRAIDDYQGAIASLQYVPFSAKSADIIALEQQLQLNESLAQSERYLDAKNKATAIYHLSALEAQNLTPVMQAELSRNWYRIDEKMHALKLINDALIAQPTISPYWHLLYGEWLLEQKNELNIKQWFTRYKLPENASESDVNQYLQLQSNYINQFYNGSDLIAKLNQLDQKYKNNPVITTALINANLSLEQREAALIIYQQKVKNNQAIEPQALMSIAKAYRELGDDFRAKEVTQQAITQTTSQESYLQRQIMGSLNDFNYSGDALYLAKKLIEKSPNDPELRYLGAQVAGNFSETEQAQIWYAQTLSPNRTLSEKELYNSLSQIDEADDWYVNGAKRELINEQNKDQAYIAMGVNFSGQISTQSEATLGAGLVPIEAYFPLWQGQGFVKIDPTTISAQTTRFDEQFAGSRYGQGALCIFTCAIEEISPKESGVDIGLGWQNKNWRLDIGTTPLGFLIEDIVWGVNYADDLGDFGYSLELEKRPVTSSVLSYAGLEDANTKEAWGGVRSTGLTANVSHDLGGDWGFWSSADFTLYKGQNVKDNQRYRAMAGTYYRVISNQKREFTVGASLLHWAYKYNLSEETWGHGGYYSPQNYLGVSVPFSYDARWGNDFVYRFKTGVSYSQTKTQAIDFFPNDPNLQEEAFVRQLETGVNPAFEGDTSSGVSYNLEGSFEYRITPHWFFGGYVAIDRSDFYEPNFGQLYIRYYFNPVYGTLEFPGTPIIPYANF</sequence>
<dbReference type="PANTHER" id="PTHR12558:SF13">
    <property type="entry name" value="CELL DIVISION CYCLE PROTEIN 27 HOMOLOG"/>
    <property type="match status" value="1"/>
</dbReference>
<name>A0A1Q2GZX0_9GAMM</name>
<keyword evidence="3 8" id="KW-0732">Signal</keyword>
<evidence type="ECO:0000256" key="4">
    <source>
        <dbReference type="ARBA" id="ARBA00022737"/>
    </source>
</evidence>
<dbReference type="PRINTS" id="PR01441">
    <property type="entry name" value="CELLSNTHASEC"/>
</dbReference>
<dbReference type="STRING" id="247523.B0W48_13195"/>
<dbReference type="PANTHER" id="PTHR12558">
    <property type="entry name" value="CELL DIVISION CYCLE 16,23,27"/>
    <property type="match status" value="1"/>
</dbReference>
<evidence type="ECO:0000259" key="9">
    <source>
        <dbReference type="Pfam" id="PF05420"/>
    </source>
</evidence>
<keyword evidence="4" id="KW-0677">Repeat</keyword>
<dbReference type="InterPro" id="IPR003921">
    <property type="entry name" value="Cell_synth_C"/>
</dbReference>
<dbReference type="GO" id="GO:0019867">
    <property type="term" value="C:outer membrane"/>
    <property type="evidence" value="ECO:0007669"/>
    <property type="project" value="InterPro"/>
</dbReference>
<evidence type="ECO:0000256" key="7">
    <source>
        <dbReference type="PROSITE-ProRule" id="PRU00339"/>
    </source>
</evidence>
<dbReference type="KEGG" id="paln:B0W48_13195"/>
<keyword evidence="5 7" id="KW-0802">TPR repeat</keyword>
<dbReference type="EMBL" id="CP019628">
    <property type="protein sequence ID" value="AQQ00679.1"/>
    <property type="molecule type" value="Genomic_DNA"/>
</dbReference>
<feature type="domain" description="Cellulose synthase operon C C-terminal" evidence="9">
    <location>
        <begin position="918"/>
        <end position="1253"/>
    </location>
</feature>
<evidence type="ECO:0000256" key="5">
    <source>
        <dbReference type="ARBA" id="ARBA00022803"/>
    </source>
</evidence>
<evidence type="ECO:0000313" key="10">
    <source>
        <dbReference type="EMBL" id="AQQ00679.1"/>
    </source>
</evidence>
<protein>
    <submittedName>
        <fullName evidence="10">Cellulose synthase</fullName>
    </submittedName>
</protein>
<evidence type="ECO:0000256" key="3">
    <source>
        <dbReference type="ARBA" id="ARBA00022729"/>
    </source>
</evidence>
<accession>A0A1Q2GZX0</accession>
<dbReference type="SUPFAM" id="SSF48452">
    <property type="entry name" value="TPR-like"/>
    <property type="match status" value="3"/>
</dbReference>
<evidence type="ECO:0000256" key="2">
    <source>
        <dbReference type="ARBA" id="ARBA00005186"/>
    </source>
</evidence>
<evidence type="ECO:0000256" key="8">
    <source>
        <dbReference type="SAM" id="SignalP"/>
    </source>
</evidence>
<feature type="repeat" description="TPR" evidence="7">
    <location>
        <begin position="392"/>
        <end position="425"/>
    </location>
</feature>
<comment type="pathway">
    <text evidence="2">Glycan metabolism; bacterial cellulose biosynthesis.</text>
</comment>
<dbReference type="UniPathway" id="UPA00694"/>
<organism evidence="10 11">
    <name type="scientific">Pseudoalteromonas aliena</name>
    <dbReference type="NCBI Taxonomy" id="247523"/>
    <lineage>
        <taxon>Bacteria</taxon>
        <taxon>Pseudomonadati</taxon>
        <taxon>Pseudomonadota</taxon>
        <taxon>Gammaproteobacteria</taxon>
        <taxon>Alteromonadales</taxon>
        <taxon>Pseudoalteromonadaceae</taxon>
        <taxon>Pseudoalteromonas</taxon>
    </lineage>
</organism>
<gene>
    <name evidence="10" type="ORF">B0W48_13195</name>
</gene>
<evidence type="ECO:0000256" key="6">
    <source>
        <dbReference type="ARBA" id="ARBA00022916"/>
    </source>
</evidence>
<dbReference type="AlphaFoldDB" id="A0A1Q2GZX0"/>
<feature type="repeat" description="TPR" evidence="7">
    <location>
        <begin position="469"/>
        <end position="502"/>
    </location>
</feature>
<dbReference type="GO" id="GO:0030244">
    <property type="term" value="P:cellulose biosynthetic process"/>
    <property type="evidence" value="ECO:0007669"/>
    <property type="project" value="UniProtKB-KW"/>
</dbReference>
<dbReference type="RefSeq" id="WP_077537364.1">
    <property type="nucleotide sequence ID" value="NZ_CP019628.1"/>
</dbReference>
<dbReference type="Gene3D" id="1.25.40.10">
    <property type="entry name" value="Tetratricopeptide repeat domain"/>
    <property type="match status" value="4"/>
</dbReference>
<proteinExistence type="predicted"/>
<dbReference type="Pfam" id="PF13414">
    <property type="entry name" value="TPR_11"/>
    <property type="match status" value="1"/>
</dbReference>
<feature type="chain" id="PRO_5012907880" evidence="8">
    <location>
        <begin position="20"/>
        <end position="1272"/>
    </location>
</feature>